<dbReference type="OrthoDB" id="5411533at2759"/>
<evidence type="ECO:0000256" key="1">
    <source>
        <dbReference type="ARBA" id="ARBA00022553"/>
    </source>
</evidence>
<gene>
    <name evidence="7" type="ORF">NEOLI_000292</name>
</gene>
<sequence>MSAIDTEALVEAPFKKGSPRGPPARACSRDRRRSRSRDRRRSRSRDRPRHDDPTRRRYDDRRDYRRREPSRPPSPPPTEDERDRRTVFVQQLAARLRTKELIAFFDKAGPVRDAQIVKDRVSGRSKGYVCADAPPLTASVGYVEFRHEDSVKKAINMTGQRLLGIPVIAQLTEAEKNRQARLELLGKSAGDAPFHRLYIGNIHFSLTEDDLKTVFEAFGELESVCLQTEPDTTRSRGHGYVQFKDPSSAREALEKLNGTELAGRPIRVGLGGDKFTNESTSAQLARFEDRDHDTPADRARDDYDDRRDSARHTGSKDKSNLDDSETGGVSFQNISREALMKKLAREPAPTSQAAGPMAVHRANKDTKPKIETTVASRCILLKNMFDPLEETSDSLRELEDDVRAECTEKYGKVVHIHVDEGGEIYVKFEKISSGENAILGLNGRWFGGRQVAASPLLDAIYSARFPRTKAL</sequence>
<dbReference type="InterPro" id="IPR029123">
    <property type="entry name" value="RBM39_linker"/>
</dbReference>
<keyword evidence="8" id="KW-1185">Reference proteome</keyword>
<feature type="compositionally biased region" description="Basic residues" evidence="5">
    <location>
        <begin position="30"/>
        <end position="47"/>
    </location>
</feature>
<feature type="domain" description="RRM" evidence="6">
    <location>
        <begin position="195"/>
        <end position="273"/>
    </location>
</feature>
<dbReference type="EMBL" id="LXFE01000167">
    <property type="protein sequence ID" value="OLL26571.1"/>
    <property type="molecule type" value="Genomic_DNA"/>
</dbReference>
<dbReference type="AlphaFoldDB" id="A0A1U7LVM9"/>
<dbReference type="Gene3D" id="3.30.70.330">
    <property type="match status" value="3"/>
</dbReference>
<organism evidence="7 8">
    <name type="scientific">Neolecta irregularis (strain DAH-3)</name>
    <dbReference type="NCBI Taxonomy" id="1198029"/>
    <lineage>
        <taxon>Eukaryota</taxon>
        <taxon>Fungi</taxon>
        <taxon>Dikarya</taxon>
        <taxon>Ascomycota</taxon>
        <taxon>Taphrinomycotina</taxon>
        <taxon>Neolectales</taxon>
        <taxon>Neolectaceae</taxon>
        <taxon>Neolecta</taxon>
    </lineage>
</organism>
<feature type="compositionally biased region" description="Basic and acidic residues" evidence="5">
    <location>
        <begin position="286"/>
        <end position="321"/>
    </location>
</feature>
<comment type="caution">
    <text evidence="7">The sequence shown here is derived from an EMBL/GenBank/DDBJ whole genome shotgun (WGS) entry which is preliminary data.</text>
</comment>
<dbReference type="InterPro" id="IPR003954">
    <property type="entry name" value="RRM_euk-type"/>
</dbReference>
<dbReference type="GO" id="GO:0006397">
    <property type="term" value="P:mRNA processing"/>
    <property type="evidence" value="ECO:0007669"/>
    <property type="project" value="InterPro"/>
</dbReference>
<dbReference type="NCBIfam" id="TIGR01622">
    <property type="entry name" value="SF-CC1"/>
    <property type="match status" value="1"/>
</dbReference>
<evidence type="ECO:0000256" key="5">
    <source>
        <dbReference type="SAM" id="MobiDB-lite"/>
    </source>
</evidence>
<evidence type="ECO:0000256" key="3">
    <source>
        <dbReference type="ARBA" id="ARBA00022884"/>
    </source>
</evidence>
<keyword evidence="1" id="KW-0597">Phosphoprotein</keyword>
<dbReference type="GO" id="GO:0005681">
    <property type="term" value="C:spliceosomal complex"/>
    <property type="evidence" value="ECO:0007669"/>
    <property type="project" value="EnsemblFungi"/>
</dbReference>
<dbReference type="PANTHER" id="PTHR48036">
    <property type="entry name" value="SPLICING FACTOR (PAD-1), PUTATIVE (AFU_ORTHOLOGUE AFUA_1G15810)-RELATED"/>
    <property type="match status" value="1"/>
</dbReference>
<feature type="domain" description="RRM" evidence="6">
    <location>
        <begin position="377"/>
        <end position="451"/>
    </location>
</feature>
<keyword evidence="3 4" id="KW-0694">RNA-binding</keyword>
<dbReference type="InterPro" id="IPR006509">
    <property type="entry name" value="RBM39_SF"/>
</dbReference>
<feature type="domain" description="RRM" evidence="6">
    <location>
        <begin position="85"/>
        <end position="174"/>
    </location>
</feature>
<dbReference type="OMA" id="GRDNDKG"/>
<dbReference type="GO" id="GO:1990446">
    <property type="term" value="F:U1 snRNP binding"/>
    <property type="evidence" value="ECO:0007669"/>
    <property type="project" value="EnsemblFungi"/>
</dbReference>
<dbReference type="SUPFAM" id="SSF54928">
    <property type="entry name" value="RNA-binding domain, RBD"/>
    <property type="match status" value="2"/>
</dbReference>
<name>A0A1U7LVM9_NEOID</name>
<dbReference type="STRING" id="1198029.A0A1U7LVM9"/>
<evidence type="ECO:0000256" key="2">
    <source>
        <dbReference type="ARBA" id="ARBA00022737"/>
    </source>
</evidence>
<dbReference type="InterPro" id="IPR035979">
    <property type="entry name" value="RBD_domain_sf"/>
</dbReference>
<keyword evidence="2" id="KW-0677">Repeat</keyword>
<dbReference type="GO" id="GO:0003723">
    <property type="term" value="F:RNA binding"/>
    <property type="evidence" value="ECO:0007669"/>
    <property type="project" value="UniProtKB-UniRule"/>
</dbReference>
<dbReference type="SMART" id="SM00360">
    <property type="entry name" value="RRM"/>
    <property type="match status" value="3"/>
</dbReference>
<dbReference type="Pfam" id="PF00076">
    <property type="entry name" value="RRM_1"/>
    <property type="match status" value="2"/>
</dbReference>
<evidence type="ECO:0000313" key="8">
    <source>
        <dbReference type="Proteomes" id="UP000186594"/>
    </source>
</evidence>
<proteinExistence type="predicted"/>
<accession>A0A1U7LVM9</accession>
<evidence type="ECO:0000256" key="4">
    <source>
        <dbReference type="PROSITE-ProRule" id="PRU00176"/>
    </source>
</evidence>
<feature type="compositionally biased region" description="Basic and acidic residues" evidence="5">
    <location>
        <begin position="48"/>
        <end position="70"/>
    </location>
</feature>
<feature type="region of interest" description="Disordered" evidence="5">
    <location>
        <begin position="284"/>
        <end position="331"/>
    </location>
</feature>
<dbReference type="SMART" id="SM00361">
    <property type="entry name" value="RRM_1"/>
    <property type="match status" value="2"/>
</dbReference>
<evidence type="ECO:0000259" key="6">
    <source>
        <dbReference type="PROSITE" id="PS50102"/>
    </source>
</evidence>
<dbReference type="Proteomes" id="UP000186594">
    <property type="component" value="Unassembled WGS sequence"/>
</dbReference>
<dbReference type="CDD" id="cd12285">
    <property type="entry name" value="RRM3_RBM39_like"/>
    <property type="match status" value="1"/>
</dbReference>
<feature type="region of interest" description="Disordered" evidence="5">
    <location>
        <begin position="1"/>
        <end position="85"/>
    </location>
</feature>
<dbReference type="Pfam" id="PF15519">
    <property type="entry name" value="RBM39linker"/>
    <property type="match status" value="1"/>
</dbReference>
<protein>
    <submittedName>
        <fullName evidence="7">RNA-binding protein rsd1</fullName>
    </submittedName>
</protein>
<dbReference type="InterPro" id="IPR012677">
    <property type="entry name" value="Nucleotide-bd_a/b_plait_sf"/>
</dbReference>
<dbReference type="PROSITE" id="PS50102">
    <property type="entry name" value="RRM"/>
    <property type="match status" value="3"/>
</dbReference>
<reference evidence="7 8" key="1">
    <citation type="submission" date="2016-04" db="EMBL/GenBank/DDBJ databases">
        <title>Evolutionary innovation and constraint leading to complex multicellularity in the Ascomycota.</title>
        <authorList>
            <person name="Cisse O."/>
            <person name="Nguyen A."/>
            <person name="Hewitt D.A."/>
            <person name="Jedd G."/>
            <person name="Stajich J.E."/>
        </authorList>
    </citation>
    <scope>NUCLEOTIDE SEQUENCE [LARGE SCALE GENOMIC DNA]</scope>
    <source>
        <strain evidence="7 8">DAH-3</strain>
    </source>
</reference>
<evidence type="ECO:0000313" key="7">
    <source>
        <dbReference type="EMBL" id="OLL26571.1"/>
    </source>
</evidence>
<dbReference type="InterPro" id="IPR000504">
    <property type="entry name" value="RRM_dom"/>
</dbReference>
<dbReference type="CDD" id="cd12284">
    <property type="entry name" value="RRM2_RBM23_RBM39"/>
    <property type="match status" value="1"/>
</dbReference>